<protein>
    <recommendedName>
        <fullName evidence="2">Fructose-1-6-bisphosphatase class 1 C-terminal domain-containing protein</fullName>
    </recommendedName>
</protein>
<accession>A0ABY3T043</accession>
<dbReference type="PANTHER" id="PTHR11556">
    <property type="entry name" value="FRUCTOSE-1,6-BISPHOSPHATASE-RELATED"/>
    <property type="match status" value="1"/>
</dbReference>
<comment type="pathway">
    <text evidence="1">Carbohydrate biosynthesis.</text>
</comment>
<keyword evidence="4" id="KW-1185">Reference proteome</keyword>
<dbReference type="EMBL" id="CP091244">
    <property type="protein sequence ID" value="UJS25157.1"/>
    <property type="molecule type" value="Genomic_DNA"/>
</dbReference>
<dbReference type="InterPro" id="IPR020548">
    <property type="entry name" value="Fructose_bisphosphatase_AS"/>
</dbReference>
<dbReference type="Proteomes" id="UP001054801">
    <property type="component" value="Chromosome"/>
</dbReference>
<organism evidence="3 4">
    <name type="scientific">Thiothrix winogradskyi</name>
    <dbReference type="NCBI Taxonomy" id="96472"/>
    <lineage>
        <taxon>Bacteria</taxon>
        <taxon>Pseudomonadati</taxon>
        <taxon>Pseudomonadota</taxon>
        <taxon>Gammaproteobacteria</taxon>
        <taxon>Thiotrichales</taxon>
        <taxon>Thiotrichaceae</taxon>
        <taxon>Thiothrix</taxon>
    </lineage>
</organism>
<dbReference type="SUPFAM" id="SSF56655">
    <property type="entry name" value="Carbohydrate phosphatase"/>
    <property type="match status" value="1"/>
</dbReference>
<reference evidence="3" key="1">
    <citation type="journal article" date="2022" name="Microorganisms">
        <title>Two New Species of Filamentous Sulfur Bacteria of the Genus Thiothrix, Thiothrix winogradskyi sp. nov. and 'Candidatus Thiothrix sulfatifontis' sp. nov.</title>
        <authorList>
            <person name="Ravin N.V."/>
            <person name="Rossetti S."/>
            <person name="Beletsky A.V."/>
            <person name="Kadnikov V.V."/>
            <person name="Rudenko T.S."/>
            <person name="Smolyakov D.D."/>
            <person name="Moskvitina M.I."/>
            <person name="Gureeva M.V."/>
            <person name="Mardanov A.V."/>
            <person name="Grabovich M.Y."/>
        </authorList>
    </citation>
    <scope>NUCLEOTIDE SEQUENCE</scope>
    <source>
        <strain evidence="3">CT3</strain>
    </source>
</reference>
<evidence type="ECO:0000256" key="1">
    <source>
        <dbReference type="ARBA" id="ARBA00024331"/>
    </source>
</evidence>
<evidence type="ECO:0000313" key="3">
    <source>
        <dbReference type="EMBL" id="UJS25157.1"/>
    </source>
</evidence>
<dbReference type="Pfam" id="PF18913">
    <property type="entry name" value="FBPase_C"/>
    <property type="match status" value="1"/>
</dbReference>
<proteinExistence type="predicted"/>
<dbReference type="InterPro" id="IPR044015">
    <property type="entry name" value="FBPase_C_dom"/>
</dbReference>
<feature type="domain" description="Fructose-1-6-bisphosphatase class 1 C-terminal" evidence="2">
    <location>
        <begin position="37"/>
        <end position="126"/>
    </location>
</feature>
<dbReference type="PROSITE" id="PS00124">
    <property type="entry name" value="FBPASE"/>
    <property type="match status" value="1"/>
</dbReference>
<dbReference type="RefSeq" id="WP_236499898.1">
    <property type="nucleotide sequence ID" value="NZ_CP091244.1"/>
</dbReference>
<evidence type="ECO:0000259" key="2">
    <source>
        <dbReference type="Pfam" id="PF18913"/>
    </source>
</evidence>
<dbReference type="Gene3D" id="3.40.190.80">
    <property type="match status" value="1"/>
</dbReference>
<evidence type="ECO:0000313" key="4">
    <source>
        <dbReference type="Proteomes" id="UP001054801"/>
    </source>
</evidence>
<dbReference type="InterPro" id="IPR000146">
    <property type="entry name" value="FBPase_class-1"/>
</dbReference>
<dbReference type="PANTHER" id="PTHR11556:SF35">
    <property type="entry name" value="SEDOHEPTULOSE-1,7-BISPHOSPHATASE, CHLOROPLASTIC"/>
    <property type="match status" value="1"/>
</dbReference>
<gene>
    <name evidence="3" type="ORF">L2Y54_03730</name>
</gene>
<name>A0ABY3T043_9GAMM</name>
<sequence>MAPLIMDVNVSVGTIFSIIKAPEGVENPTAADFMQPGTMVAEIHRILTRGGIFIYPMDSKMKAAGKTGKLRLLYEANPMGFIVEQAGGMATTAYSRIMELQPTDLHQRVPVVMGSRNEVELVTGYHNV</sequence>